<dbReference type="HAMAP" id="MF_02066">
    <property type="entry name" value="CpoB"/>
    <property type="match status" value="1"/>
</dbReference>
<dbReference type="NCBIfam" id="TIGR02795">
    <property type="entry name" value="tol_pal_ybgF"/>
    <property type="match status" value="1"/>
</dbReference>
<dbReference type="HOGENOM" id="CLU_044315_3_0_7"/>
<keyword evidence="5" id="KW-1185">Reference proteome</keyword>
<reference evidence="4 5" key="1">
    <citation type="submission" date="2006-10" db="EMBL/GenBank/DDBJ databases">
        <title>Complete sequence of chromosome of Pelobacter propionicus DSM 2379.</title>
        <authorList>
            <consortium name="US DOE Joint Genome Institute"/>
            <person name="Copeland A."/>
            <person name="Lucas S."/>
            <person name="Lapidus A."/>
            <person name="Barry K."/>
            <person name="Detter J.C."/>
            <person name="Glavina del Rio T."/>
            <person name="Hammon N."/>
            <person name="Israni S."/>
            <person name="Dalin E."/>
            <person name="Tice H."/>
            <person name="Pitluck S."/>
            <person name="Saunders E."/>
            <person name="Brettin T."/>
            <person name="Bruce D."/>
            <person name="Han C."/>
            <person name="Tapia R."/>
            <person name="Schmutz J."/>
            <person name="Larimer F."/>
            <person name="Land M."/>
            <person name="Hauser L."/>
            <person name="Kyrpides N."/>
            <person name="Kim E."/>
            <person name="Lovley D."/>
            <person name="Richardson P."/>
        </authorList>
    </citation>
    <scope>NUCLEOTIDE SEQUENCE [LARGE SCALE GENOMIC DNA]</scope>
    <source>
        <strain evidence="5">DSM 2379 / NBRC 103807 / OttBd1</strain>
    </source>
</reference>
<dbReference type="Pfam" id="PF13525">
    <property type="entry name" value="YfiO"/>
    <property type="match status" value="1"/>
</dbReference>
<dbReference type="AlphaFoldDB" id="A1ATG5"/>
<evidence type="ECO:0000259" key="3">
    <source>
        <dbReference type="Pfam" id="PF13525"/>
    </source>
</evidence>
<evidence type="ECO:0000256" key="1">
    <source>
        <dbReference type="ARBA" id="ARBA00022729"/>
    </source>
</evidence>
<dbReference type="KEGG" id="ppd:Ppro_3038"/>
<dbReference type="GO" id="GO:0051301">
    <property type="term" value="P:cell division"/>
    <property type="evidence" value="ECO:0007669"/>
    <property type="project" value="InterPro"/>
</dbReference>
<dbReference type="Proteomes" id="UP000006732">
    <property type="component" value="Chromosome"/>
</dbReference>
<dbReference type="STRING" id="338966.Ppro_3038"/>
<dbReference type="eggNOG" id="COG1729">
    <property type="taxonomic scope" value="Bacteria"/>
</dbReference>
<feature type="signal peptide" evidence="2">
    <location>
        <begin position="1"/>
        <end position="20"/>
    </location>
</feature>
<evidence type="ECO:0000313" key="4">
    <source>
        <dbReference type="EMBL" id="ABL00636.1"/>
    </source>
</evidence>
<dbReference type="InterPro" id="IPR014162">
    <property type="entry name" value="CpoB_C"/>
</dbReference>
<name>A1ATG5_PELPD</name>
<dbReference type="PROSITE" id="PS51257">
    <property type="entry name" value="PROKAR_LIPOPROTEIN"/>
    <property type="match status" value="1"/>
</dbReference>
<dbReference type="RefSeq" id="WP_011736871.1">
    <property type="nucleotide sequence ID" value="NC_008609.1"/>
</dbReference>
<keyword evidence="1 2" id="KW-0732">Signal</keyword>
<proteinExistence type="inferred from homology"/>
<dbReference type="InterPro" id="IPR034706">
    <property type="entry name" value="CpoB"/>
</dbReference>
<evidence type="ECO:0000313" key="5">
    <source>
        <dbReference type="Proteomes" id="UP000006732"/>
    </source>
</evidence>
<accession>A1ATG5</accession>
<sequence length="272" mass="30173">MKTKSAIILLSLCITLTGCATQGSLDTTRNDINAVKTRLFSVEKDMDGIRGESKDRLDALEREMKSEMASVRKIAADVQASGETTRNEMLALNGKLDDMSKPADEQSRYREDTDKRIISLEERIVKLQATVDGLVGKGAESEKFKDATPPADAIYLKGLEAFKAGNMPAARDFFATFIAEHPKHELVGNARYWTAEALYAEKNYEAAIVSFQDVIKNHPKLSKIPAAMLKQGRAFKAIKDPNSARYVLKKLIATYPKSEEAKRAGELLKEIK</sequence>
<organism evidence="4 5">
    <name type="scientific">Pelobacter propionicus (strain DSM 2379 / NBRC 103807 / OttBd1)</name>
    <dbReference type="NCBI Taxonomy" id="338966"/>
    <lineage>
        <taxon>Bacteria</taxon>
        <taxon>Pseudomonadati</taxon>
        <taxon>Thermodesulfobacteriota</taxon>
        <taxon>Desulfuromonadia</taxon>
        <taxon>Desulfuromonadales</taxon>
        <taxon>Desulfuromonadaceae</taxon>
        <taxon>Pelobacter</taxon>
    </lineage>
</organism>
<dbReference type="SUPFAM" id="SSF57997">
    <property type="entry name" value="Tropomyosin"/>
    <property type="match status" value="1"/>
</dbReference>
<protein>
    <submittedName>
        <fullName evidence="4">TPR domain protein</fullName>
    </submittedName>
</protein>
<dbReference type="InterPro" id="IPR011990">
    <property type="entry name" value="TPR-like_helical_dom_sf"/>
</dbReference>
<dbReference type="EMBL" id="CP000482">
    <property type="protein sequence ID" value="ABL00636.1"/>
    <property type="molecule type" value="Genomic_DNA"/>
</dbReference>
<feature type="chain" id="PRO_5039899844" evidence="2">
    <location>
        <begin position="21"/>
        <end position="272"/>
    </location>
</feature>
<feature type="domain" description="Outer membrane lipoprotein BamD-like" evidence="3">
    <location>
        <begin position="151"/>
        <end position="272"/>
    </location>
</feature>
<gene>
    <name evidence="4" type="ordered locus">Ppro_3038</name>
</gene>
<dbReference type="SUPFAM" id="SSF48452">
    <property type="entry name" value="TPR-like"/>
    <property type="match status" value="1"/>
</dbReference>
<dbReference type="Gene3D" id="1.25.40.10">
    <property type="entry name" value="Tetratricopeptide repeat domain"/>
    <property type="match status" value="1"/>
</dbReference>
<evidence type="ECO:0000256" key="2">
    <source>
        <dbReference type="SAM" id="SignalP"/>
    </source>
</evidence>
<dbReference type="InterPro" id="IPR039565">
    <property type="entry name" value="BamD-like"/>
</dbReference>